<evidence type="ECO:0000259" key="6">
    <source>
        <dbReference type="Pfam" id="PF00125"/>
    </source>
</evidence>
<dbReference type="InterPro" id="IPR000164">
    <property type="entry name" value="Histone_H3/CENP-A"/>
</dbReference>
<keyword evidence="8" id="KW-1185">Reference proteome</keyword>
<evidence type="ECO:0000313" key="7">
    <source>
        <dbReference type="EMBL" id="KAE8669147.1"/>
    </source>
</evidence>
<dbReference type="Gene3D" id="1.10.20.10">
    <property type="entry name" value="Histone, subunit A"/>
    <property type="match status" value="1"/>
</dbReference>
<name>A0A6A2YAL0_HIBSY</name>
<evidence type="ECO:0000313" key="8">
    <source>
        <dbReference type="Proteomes" id="UP000436088"/>
    </source>
</evidence>
<comment type="subcellular location">
    <subcellularLocation>
        <location evidence="1">Chromosome</location>
    </subcellularLocation>
</comment>
<evidence type="ECO:0000256" key="5">
    <source>
        <dbReference type="SAM" id="MobiDB-lite"/>
    </source>
</evidence>
<dbReference type="FunFam" id="1.10.20.10:FF:000001">
    <property type="entry name" value="Histone H3"/>
    <property type="match status" value="1"/>
</dbReference>
<comment type="similarity">
    <text evidence="2">Belongs to the histone H3 family.</text>
</comment>
<dbReference type="InterPro" id="IPR007125">
    <property type="entry name" value="H2A/H2B/H3"/>
</dbReference>
<protein>
    <submittedName>
        <fullName evidence="7">Histone H3.2</fullName>
    </submittedName>
</protein>
<dbReference type="PROSITE" id="PS00959">
    <property type="entry name" value="HISTONE_H3_2"/>
    <property type="match status" value="1"/>
</dbReference>
<dbReference type="AlphaFoldDB" id="A0A6A2YAL0"/>
<comment type="caution">
    <text evidence="7">The sequence shown here is derived from an EMBL/GenBank/DDBJ whole genome shotgun (WGS) entry which is preliminary data.</text>
</comment>
<dbReference type="CDD" id="cd22911">
    <property type="entry name" value="HFD_H3"/>
    <property type="match status" value="1"/>
</dbReference>
<accession>A0A6A2YAL0</accession>
<organism evidence="7 8">
    <name type="scientific">Hibiscus syriacus</name>
    <name type="common">Rose of Sharon</name>
    <dbReference type="NCBI Taxonomy" id="106335"/>
    <lineage>
        <taxon>Eukaryota</taxon>
        <taxon>Viridiplantae</taxon>
        <taxon>Streptophyta</taxon>
        <taxon>Embryophyta</taxon>
        <taxon>Tracheophyta</taxon>
        <taxon>Spermatophyta</taxon>
        <taxon>Magnoliopsida</taxon>
        <taxon>eudicotyledons</taxon>
        <taxon>Gunneridae</taxon>
        <taxon>Pentapetalae</taxon>
        <taxon>rosids</taxon>
        <taxon>malvids</taxon>
        <taxon>Malvales</taxon>
        <taxon>Malvaceae</taxon>
        <taxon>Malvoideae</taxon>
        <taxon>Hibiscus</taxon>
    </lineage>
</organism>
<gene>
    <name evidence="7" type="ORF">F3Y22_tig00112253pilonHSYRG00008</name>
</gene>
<dbReference type="InterPro" id="IPR009072">
    <property type="entry name" value="Histone-fold"/>
</dbReference>
<evidence type="ECO:0000256" key="3">
    <source>
        <dbReference type="ARBA" id="ARBA00022454"/>
    </source>
</evidence>
<reference evidence="7" key="1">
    <citation type="submission" date="2019-09" db="EMBL/GenBank/DDBJ databases">
        <title>Draft genome information of white flower Hibiscus syriacus.</title>
        <authorList>
            <person name="Kim Y.-M."/>
        </authorList>
    </citation>
    <scope>NUCLEOTIDE SEQUENCE [LARGE SCALE GENOMIC DNA]</scope>
    <source>
        <strain evidence="7">YM2019G1</strain>
    </source>
</reference>
<dbReference type="GO" id="GO:0030527">
    <property type="term" value="F:structural constituent of chromatin"/>
    <property type="evidence" value="ECO:0007669"/>
    <property type="project" value="InterPro"/>
</dbReference>
<feature type="region of interest" description="Disordered" evidence="5">
    <location>
        <begin position="1"/>
        <end position="41"/>
    </location>
</feature>
<keyword evidence="4" id="KW-0007">Acetylation</keyword>
<feature type="domain" description="Core Histone H2A/H2B/H3" evidence="6">
    <location>
        <begin position="44"/>
        <end position="119"/>
    </location>
</feature>
<dbReference type="PANTHER" id="PTHR11426">
    <property type="entry name" value="HISTONE H3"/>
    <property type="match status" value="1"/>
</dbReference>
<dbReference type="PRINTS" id="PR00622">
    <property type="entry name" value="HISTONEH3"/>
</dbReference>
<dbReference type="EMBL" id="VEPZ02001532">
    <property type="protein sequence ID" value="KAE8669147.1"/>
    <property type="molecule type" value="Genomic_DNA"/>
</dbReference>
<dbReference type="Proteomes" id="UP000436088">
    <property type="component" value="Unassembled WGS sequence"/>
</dbReference>
<dbReference type="SMART" id="SM00428">
    <property type="entry name" value="H3"/>
    <property type="match status" value="1"/>
</dbReference>
<dbReference type="GO" id="GO:0046982">
    <property type="term" value="F:protein heterodimerization activity"/>
    <property type="evidence" value="ECO:0007669"/>
    <property type="project" value="InterPro"/>
</dbReference>
<dbReference type="GO" id="GO:0003677">
    <property type="term" value="F:DNA binding"/>
    <property type="evidence" value="ECO:0007669"/>
    <property type="project" value="InterPro"/>
</dbReference>
<dbReference type="GO" id="GO:0005654">
    <property type="term" value="C:nucleoplasm"/>
    <property type="evidence" value="ECO:0007669"/>
    <property type="project" value="UniProtKB-ARBA"/>
</dbReference>
<evidence type="ECO:0000256" key="2">
    <source>
        <dbReference type="ARBA" id="ARBA00010343"/>
    </source>
</evidence>
<dbReference type="Pfam" id="PF00125">
    <property type="entry name" value="Histone"/>
    <property type="match status" value="1"/>
</dbReference>
<dbReference type="PROSITE" id="PS00322">
    <property type="entry name" value="HISTONE_H3_1"/>
    <property type="match status" value="1"/>
</dbReference>
<keyword evidence="3" id="KW-0158">Chromosome</keyword>
<evidence type="ECO:0000256" key="4">
    <source>
        <dbReference type="ARBA" id="ARBA00022990"/>
    </source>
</evidence>
<dbReference type="GO" id="GO:0000786">
    <property type="term" value="C:nucleosome"/>
    <property type="evidence" value="ECO:0007669"/>
    <property type="project" value="InterPro"/>
</dbReference>
<dbReference type="SUPFAM" id="SSF47113">
    <property type="entry name" value="Histone-fold"/>
    <property type="match status" value="1"/>
</dbReference>
<proteinExistence type="inferred from homology"/>
<evidence type="ECO:0000256" key="1">
    <source>
        <dbReference type="ARBA" id="ARBA00004286"/>
    </source>
</evidence>
<sequence length="281" mass="30875">MARTKQTARKSTGGKAPRKQLATKAARKSAPATGGVKKPHRFRPGTVALREIRKYQKSTELLIRKLPFQRLVREIAQDFKTDLRFQSSAVAALQEAAEAYLVGLFEDTNLCAIHAKRVAMHARRPTRSPCTPSDLVGRHACPATYQPTTSMPMHTHLAKGARPSMPCCMLACSRPCRDSMAPSVPCMNRSLVASSAPCMNRAPSAWHDLPMHESLVAPSAWRPPWSPGVHGDLGGRWECMATYGWVVHVPCRASHVVGRPEGMATYGHTVDFALFQQIMLG</sequence>